<dbReference type="GO" id="GO:0007021">
    <property type="term" value="P:tubulin complex assembly"/>
    <property type="evidence" value="ECO:0007669"/>
    <property type="project" value="TreeGrafter"/>
</dbReference>
<dbReference type="Proteomes" id="UP001176521">
    <property type="component" value="Unassembled WGS sequence"/>
</dbReference>
<evidence type="ECO:0000259" key="2">
    <source>
        <dbReference type="PROSITE" id="PS51329"/>
    </source>
</evidence>
<feature type="domain" description="C-CAP/cofactor C-like" evidence="2">
    <location>
        <begin position="146"/>
        <end position="271"/>
    </location>
</feature>
<comment type="similarity">
    <text evidence="1">Belongs to the TBCC family.</text>
</comment>
<dbReference type="Gene3D" id="2.160.20.70">
    <property type="match status" value="1"/>
</dbReference>
<gene>
    <name evidence="3" type="ORF">OC842_001681</name>
</gene>
<evidence type="ECO:0000313" key="3">
    <source>
        <dbReference type="EMBL" id="KAK0537311.1"/>
    </source>
</evidence>
<dbReference type="PANTHER" id="PTHR15139">
    <property type="entry name" value="TUBULIN FOLDING COFACTOR C"/>
    <property type="match status" value="1"/>
</dbReference>
<accession>A0AAN6JM08</accession>
<reference evidence="3" key="1">
    <citation type="journal article" date="2023" name="PhytoFront">
        <title>Draft Genome Resources of Seven Strains of Tilletia horrida, Causal Agent of Kernel Smut of Rice.</title>
        <authorList>
            <person name="Khanal S."/>
            <person name="Antony Babu S."/>
            <person name="Zhou X.G."/>
        </authorList>
    </citation>
    <scope>NUCLEOTIDE SEQUENCE</scope>
    <source>
        <strain evidence="3">TX3</strain>
    </source>
</reference>
<dbReference type="InterPro" id="IPR016098">
    <property type="entry name" value="CAP/MinC_C"/>
</dbReference>
<dbReference type="EMBL" id="JAPDMQ010000062">
    <property type="protein sequence ID" value="KAK0537311.1"/>
    <property type="molecule type" value="Genomic_DNA"/>
</dbReference>
<sequence length="343" mass="36818">MTSTSSLGASSALSATHAASFFTAFRARLAALSDRIDADESTDALVQELAEARKALLDETAQIPPRDREGHERVLRELSERLATRSKSTGEVAGTAGASQNIVQTSQAKPRFAFKRSAPSKPAASIAQTASSKVPDAATMTAGTGPANTLNPALSSSDLRLENRSDAILDLRTHANSKSVLLTIQIRSLSNCIVLIPPLQGSVMVHGCKGCLIVVEQCRQYRMHDTTASTIILSDCLTGATIENCRQILFGASLDRLKTRTTKFTVQDFDHVSSIVKSPNWRWLVDEDEEPQSALSKAQTVFEQLHSPVIDTSSTPAHEAREQLLSALSDIVGTSFSSAQSEP</sequence>
<comment type="caution">
    <text evidence="3">The sequence shown here is derived from an EMBL/GenBank/DDBJ whole genome shotgun (WGS) entry which is preliminary data.</text>
</comment>
<protein>
    <recommendedName>
        <fullName evidence="2">C-CAP/cofactor C-like domain-containing protein</fullName>
    </recommendedName>
</protein>
<dbReference type="PANTHER" id="PTHR15139:SF0">
    <property type="entry name" value="TUBULIN-SPECIFIC CHAPERONE C"/>
    <property type="match status" value="1"/>
</dbReference>
<dbReference type="InterPro" id="IPR012945">
    <property type="entry name" value="Tubulin-bd_cofactor_C_dom"/>
</dbReference>
<organism evidence="3 4">
    <name type="scientific">Tilletia horrida</name>
    <dbReference type="NCBI Taxonomy" id="155126"/>
    <lineage>
        <taxon>Eukaryota</taxon>
        <taxon>Fungi</taxon>
        <taxon>Dikarya</taxon>
        <taxon>Basidiomycota</taxon>
        <taxon>Ustilaginomycotina</taxon>
        <taxon>Exobasidiomycetes</taxon>
        <taxon>Tilletiales</taxon>
        <taxon>Tilletiaceae</taxon>
        <taxon>Tilletia</taxon>
    </lineage>
</organism>
<dbReference type="Pfam" id="PF07986">
    <property type="entry name" value="TBCC"/>
    <property type="match status" value="1"/>
</dbReference>
<dbReference type="InterPro" id="IPR017901">
    <property type="entry name" value="C-CAP_CF_C-like"/>
</dbReference>
<dbReference type="AlphaFoldDB" id="A0AAN6JM08"/>
<dbReference type="InterPro" id="IPR027684">
    <property type="entry name" value="TBCC"/>
</dbReference>
<dbReference type="GO" id="GO:0005737">
    <property type="term" value="C:cytoplasm"/>
    <property type="evidence" value="ECO:0007669"/>
    <property type="project" value="TreeGrafter"/>
</dbReference>
<keyword evidence="4" id="KW-1185">Reference proteome</keyword>
<name>A0AAN6JM08_9BASI</name>
<proteinExistence type="inferred from homology"/>
<dbReference type="PROSITE" id="PS51329">
    <property type="entry name" value="C_CAP_COFACTOR_C"/>
    <property type="match status" value="1"/>
</dbReference>
<dbReference type="GO" id="GO:0007023">
    <property type="term" value="P:post-chaperonin tubulin folding pathway"/>
    <property type="evidence" value="ECO:0007669"/>
    <property type="project" value="InterPro"/>
</dbReference>
<evidence type="ECO:0000313" key="4">
    <source>
        <dbReference type="Proteomes" id="UP001176521"/>
    </source>
</evidence>
<evidence type="ECO:0000256" key="1">
    <source>
        <dbReference type="ARBA" id="ARBA00008848"/>
    </source>
</evidence>